<evidence type="ECO:0000256" key="1">
    <source>
        <dbReference type="SAM" id="MobiDB-lite"/>
    </source>
</evidence>
<feature type="domain" description="SLH" evidence="3">
    <location>
        <begin position="151"/>
        <end position="210"/>
    </location>
</feature>
<dbReference type="InterPro" id="IPR001119">
    <property type="entry name" value="SLH_dom"/>
</dbReference>
<dbReference type="InterPro" id="IPR041248">
    <property type="entry name" value="YDG"/>
</dbReference>
<accession>A0ABD8AX34</accession>
<reference evidence="4 5" key="1">
    <citation type="submission" date="2024-02" db="EMBL/GenBank/DDBJ databases">
        <title>Complete sequences of two Paenibacillus sp. strains and one Lysinibacillus strain isolated from the environment on STAA medium highlight biotechnological potential.</title>
        <authorList>
            <person name="Attere S.A."/>
            <person name="Piche L.C."/>
            <person name="Intertaglia L."/>
            <person name="Lami R."/>
            <person name="Charette S.J."/>
            <person name="Vincent A.T."/>
        </authorList>
    </citation>
    <scope>NUCLEOTIDE SEQUENCE [LARGE SCALE GENOMIC DNA]</scope>
    <source>
        <strain evidence="4 5">Y5S-7</strain>
    </source>
</reference>
<gene>
    <name evidence="4" type="ORF">V6668_08275</name>
</gene>
<dbReference type="AlphaFoldDB" id="A0ABD8AX34"/>
<dbReference type="PANTHER" id="PTHR43308">
    <property type="entry name" value="OUTER MEMBRANE PROTEIN ALPHA-RELATED"/>
    <property type="match status" value="1"/>
</dbReference>
<feature type="signal peptide" evidence="2">
    <location>
        <begin position="1"/>
        <end position="26"/>
    </location>
</feature>
<feature type="region of interest" description="Disordered" evidence="1">
    <location>
        <begin position="437"/>
        <end position="470"/>
    </location>
</feature>
<dbReference type="EMBL" id="CP145892">
    <property type="protein sequence ID" value="WWP22155.1"/>
    <property type="molecule type" value="Genomic_DNA"/>
</dbReference>
<dbReference type="Proteomes" id="UP001364764">
    <property type="component" value="Chromosome"/>
</dbReference>
<keyword evidence="2" id="KW-0732">Signal</keyword>
<dbReference type="RefSeq" id="WP_338708129.1">
    <property type="nucleotide sequence ID" value="NZ_CP145892.1"/>
</dbReference>
<dbReference type="Pfam" id="PF18657">
    <property type="entry name" value="YDG"/>
    <property type="match status" value="3"/>
</dbReference>
<proteinExistence type="predicted"/>
<organism evidence="4 5">
    <name type="scientific">Paenibacillus amylolyticus</name>
    <dbReference type="NCBI Taxonomy" id="1451"/>
    <lineage>
        <taxon>Bacteria</taxon>
        <taxon>Bacillati</taxon>
        <taxon>Bacillota</taxon>
        <taxon>Bacilli</taxon>
        <taxon>Bacillales</taxon>
        <taxon>Paenibacillaceae</taxon>
        <taxon>Paenibacillus</taxon>
    </lineage>
</organism>
<dbReference type="PROSITE" id="PS51272">
    <property type="entry name" value="SLH"/>
    <property type="match status" value="3"/>
</dbReference>
<dbReference type="GeneID" id="93475454"/>
<evidence type="ECO:0000259" key="3">
    <source>
        <dbReference type="PROSITE" id="PS51272"/>
    </source>
</evidence>
<evidence type="ECO:0000256" key="2">
    <source>
        <dbReference type="SAM" id="SignalP"/>
    </source>
</evidence>
<dbReference type="InterPro" id="IPR051465">
    <property type="entry name" value="Cell_Envelope_Struct_Comp"/>
</dbReference>
<feature type="domain" description="SLH" evidence="3">
    <location>
        <begin position="27"/>
        <end position="85"/>
    </location>
</feature>
<feature type="chain" id="PRO_5044743669" evidence="2">
    <location>
        <begin position="27"/>
        <end position="906"/>
    </location>
</feature>
<protein>
    <submittedName>
        <fullName evidence="4">YDG domain-containing protein</fullName>
    </submittedName>
</protein>
<evidence type="ECO:0000313" key="5">
    <source>
        <dbReference type="Proteomes" id="UP001364764"/>
    </source>
</evidence>
<feature type="domain" description="SLH" evidence="3">
    <location>
        <begin position="86"/>
        <end position="149"/>
    </location>
</feature>
<name>A0ABD8AX34_PAEAM</name>
<sequence length="906" mass="93709">MNCAKKLVTTLLITVMLFSSFNVVLGAAESSASDIEGNWAESQITKWIDKGFIHGYEDGSFKPNNTITRAEFFSLVNRSYGFTETASVSFKDVTSSNWAYAEVSKAVKAGYIKGYRDGTIGANKPITRQEVAVIINDLLDLSNEASTGNHFTDSNMIALWAKNSVDAIVAKGILQGYDNNFNPNKPITRAEAVVALDRSVNARATDYSLAGTYGPEAGTQTIDGDVLISTAGVTLKNMIIKGNLLFSEGIQEGDVHLTNVTIKGVTRVEGGGVSTIYLKNTVTSTLIVDKKKGPVLIIVEGSTTVGEVTIHSPATLQETDITGNGFGKITLSERLPAGSKVGLKGTFDSLIIKGSGVQVDIPEGRIKDVIVAVTATGTTLNLGTDATIVNLFLDAVAKILGTGTIEKVTLSSVAKGGTTFETTIRLLDKVINTVTPATPTAPVTSPSTGGTDTTAPTLSNVTSGHIAGGDPVVGRSNENGYLYLVPSATPKTITSLNQSVAGLFGKKQSVTANVDTTMSTAGLVSGTYVLYAVDLANNISMASAEIIIGTNQLTVSAPVLSTEKMYDGTSSATVIADSLTGVAAGDHVTVSAAATYNDAIIGTGKTITVVYTLGGADAAKYIAPSNYTTQTGAITAAQLTIGEPMLTVIEKTDGDSSVVVSSGSLVGVVPGEDVTVSADAVYDTTSRPNSALVTVAYTIAGTDSGKYIAPANNTNYTVYVQFSVDTGTIIDLITTSKVYDGTLATTALAGSRVGSCGVDEQGICPGDDVTVSASGVYDNENVGTNKKITISYTLLGPPVEVRNYSPPKDIEVVGVITAKQLMITDPTLILSKVYDGTLAANVTAGALTNVISGDDVQVNAVATYNNAAVGTSKVITIKYTLTGDDAGNYIAPATQMVGTGEITATP</sequence>
<feature type="compositionally biased region" description="Low complexity" evidence="1">
    <location>
        <begin position="437"/>
        <end position="451"/>
    </location>
</feature>
<evidence type="ECO:0000313" key="4">
    <source>
        <dbReference type="EMBL" id="WWP22155.1"/>
    </source>
</evidence>
<dbReference type="Pfam" id="PF00395">
    <property type="entry name" value="SLH"/>
    <property type="match status" value="3"/>
</dbReference>
<feature type="compositionally biased region" description="Polar residues" evidence="1">
    <location>
        <begin position="452"/>
        <end position="463"/>
    </location>
</feature>